<dbReference type="AlphaFoldDB" id="A0A6J6FFP9"/>
<feature type="domain" description="Lipid II isoglutaminyl synthase (glutamine-hydrolyzing) subunit MurT C-terminal" evidence="2">
    <location>
        <begin position="305"/>
        <end position="404"/>
    </location>
</feature>
<organism evidence="3">
    <name type="scientific">freshwater metagenome</name>
    <dbReference type="NCBI Taxonomy" id="449393"/>
    <lineage>
        <taxon>unclassified sequences</taxon>
        <taxon>metagenomes</taxon>
        <taxon>ecological metagenomes</taxon>
    </lineage>
</organism>
<evidence type="ECO:0000259" key="1">
    <source>
        <dbReference type="Pfam" id="PF08245"/>
    </source>
</evidence>
<reference evidence="3" key="1">
    <citation type="submission" date="2020-05" db="EMBL/GenBank/DDBJ databases">
        <authorList>
            <person name="Chiriac C."/>
            <person name="Salcher M."/>
            <person name="Ghai R."/>
            <person name="Kavagutti S V."/>
        </authorList>
    </citation>
    <scope>NUCLEOTIDE SEQUENCE</scope>
</reference>
<dbReference type="Pfam" id="PF08353">
    <property type="entry name" value="MurT_C"/>
    <property type="match status" value="1"/>
</dbReference>
<dbReference type="InterPro" id="IPR013564">
    <property type="entry name" value="MurT_C"/>
</dbReference>
<evidence type="ECO:0000259" key="2">
    <source>
        <dbReference type="Pfam" id="PF08353"/>
    </source>
</evidence>
<feature type="domain" description="Mur ligase central" evidence="1">
    <location>
        <begin position="57"/>
        <end position="260"/>
    </location>
</feature>
<dbReference type="InterPro" id="IPR013221">
    <property type="entry name" value="Mur_ligase_cen"/>
</dbReference>
<dbReference type="SUPFAM" id="SSF53623">
    <property type="entry name" value="MurD-like peptide ligases, catalytic domain"/>
    <property type="match status" value="1"/>
</dbReference>
<dbReference type="PANTHER" id="PTHR23135:SF7">
    <property type="entry name" value="LIPID II ISOGLUTAMINYL SYNTHASE (GLUTAMINE-HYDROLYZING) SUBUNIT MURT"/>
    <property type="match status" value="1"/>
</dbReference>
<name>A0A6J6FFP9_9ZZZZ</name>
<dbReference type="Gene3D" id="3.40.1190.10">
    <property type="entry name" value="Mur-like, catalytic domain"/>
    <property type="match status" value="1"/>
</dbReference>
<proteinExistence type="predicted"/>
<gene>
    <name evidence="3" type="ORF">UFOPK1788_00331</name>
</gene>
<accession>A0A6J6FFP9</accession>
<dbReference type="EMBL" id="CAEZUE010000027">
    <property type="protein sequence ID" value="CAB4587682.1"/>
    <property type="molecule type" value="Genomic_DNA"/>
</dbReference>
<protein>
    <submittedName>
        <fullName evidence="3">Unannotated protein</fullName>
    </submittedName>
</protein>
<dbReference type="PANTHER" id="PTHR23135">
    <property type="entry name" value="MUR LIGASE FAMILY MEMBER"/>
    <property type="match status" value="1"/>
</dbReference>
<dbReference type="GO" id="GO:0016881">
    <property type="term" value="F:acid-amino acid ligase activity"/>
    <property type="evidence" value="ECO:0007669"/>
    <property type="project" value="InterPro"/>
</dbReference>
<evidence type="ECO:0000313" key="3">
    <source>
        <dbReference type="EMBL" id="CAB4587682.1"/>
    </source>
</evidence>
<dbReference type="InterPro" id="IPR036565">
    <property type="entry name" value="Mur-like_cat_sf"/>
</dbReference>
<dbReference type="Pfam" id="PF08245">
    <property type="entry name" value="Mur_ligase_M"/>
    <property type="match status" value="1"/>
</dbReference>
<dbReference type="GO" id="GO:0005524">
    <property type="term" value="F:ATP binding"/>
    <property type="evidence" value="ECO:0007669"/>
    <property type="project" value="InterPro"/>
</dbReference>
<sequence>MLVALAVLLGRFVRVVTRMRGGGSALPGWVVLKLVPDFVARVMTRIQSDHAVPVAVVTGSNGKSTTTSMAVAILEAHGKRVFSNPSGGNLPQGIASAMLTDVTLGGTLSVDAVVLELDEAYGVQLADAVRPSHALLLNIQVDQLNRFFEPERVVEMVRRIAEPAHTVIVNDSDANTRSLGNQFAPTHDVVGFDVVDRVAPDGVYGANAGNDAAKDARTPLVSVTAVDGVNTTLAYAGEPLAVRLPSPGVHYAVDAAGALALGARLLGDEFDSSVAASAISDMKPVYGRGETVEAFGSPLTIVMMKNHPSLQANLDALSETPESLYLAVDDGTPDPSWIYDIDLSRLDHVDVVSGSKAWQWETRLAYAEIPTGVVEQDARTAFEAFGTNTSPKRQKHRTAIVNYEQMMDLRRELGYMEIEGE</sequence>